<dbReference type="eggNOG" id="KOG4206">
    <property type="taxonomic scope" value="Eukaryota"/>
</dbReference>
<dbReference type="STRING" id="5722.A2FJ46"/>
<dbReference type="InterPro" id="IPR000504">
    <property type="entry name" value="RRM_dom"/>
</dbReference>
<gene>
    <name evidence="4" type="ORF">TVAG_428560</name>
</gene>
<evidence type="ECO:0000256" key="2">
    <source>
        <dbReference type="PROSITE-ProRule" id="PRU00176"/>
    </source>
</evidence>
<dbReference type="CDD" id="cd12246">
    <property type="entry name" value="RRM1_U1A_like"/>
    <property type="match status" value="1"/>
</dbReference>
<dbReference type="SMR" id="A2FJ46"/>
<evidence type="ECO:0000259" key="3">
    <source>
        <dbReference type="PROSITE" id="PS50102"/>
    </source>
</evidence>
<name>A2FJ46_TRIV3</name>
<dbReference type="Proteomes" id="UP000001542">
    <property type="component" value="Unassembled WGS sequence"/>
</dbReference>
<proteinExistence type="predicted"/>
<dbReference type="GO" id="GO:0005685">
    <property type="term" value="C:U1 snRNP"/>
    <property type="evidence" value="ECO:0000318"/>
    <property type="project" value="GO_Central"/>
</dbReference>
<dbReference type="InterPro" id="IPR045164">
    <property type="entry name" value="RBM41/RNPC3"/>
</dbReference>
<dbReference type="Gene3D" id="3.30.70.330">
    <property type="match status" value="1"/>
</dbReference>
<dbReference type="SMART" id="SM00360">
    <property type="entry name" value="RRM"/>
    <property type="match status" value="1"/>
</dbReference>
<reference evidence="4" key="2">
    <citation type="journal article" date="2007" name="Science">
        <title>Draft genome sequence of the sexually transmitted pathogen Trichomonas vaginalis.</title>
        <authorList>
            <person name="Carlton J.M."/>
            <person name="Hirt R.P."/>
            <person name="Silva J.C."/>
            <person name="Delcher A.L."/>
            <person name="Schatz M."/>
            <person name="Zhao Q."/>
            <person name="Wortman J.R."/>
            <person name="Bidwell S.L."/>
            <person name="Alsmark U.C.M."/>
            <person name="Besteiro S."/>
            <person name="Sicheritz-Ponten T."/>
            <person name="Noel C.J."/>
            <person name="Dacks J.B."/>
            <person name="Foster P.G."/>
            <person name="Simillion C."/>
            <person name="Van de Peer Y."/>
            <person name="Miranda-Saavedra D."/>
            <person name="Barton G.J."/>
            <person name="Westrop G.D."/>
            <person name="Mueller S."/>
            <person name="Dessi D."/>
            <person name="Fiori P.L."/>
            <person name="Ren Q."/>
            <person name="Paulsen I."/>
            <person name="Zhang H."/>
            <person name="Bastida-Corcuera F.D."/>
            <person name="Simoes-Barbosa A."/>
            <person name="Brown M.T."/>
            <person name="Hayes R.D."/>
            <person name="Mukherjee M."/>
            <person name="Okumura C.Y."/>
            <person name="Schneider R."/>
            <person name="Smith A.J."/>
            <person name="Vanacova S."/>
            <person name="Villalvazo M."/>
            <person name="Haas B.J."/>
            <person name="Pertea M."/>
            <person name="Feldblyum T.V."/>
            <person name="Utterback T.R."/>
            <person name="Shu C.L."/>
            <person name="Osoegawa K."/>
            <person name="de Jong P.J."/>
            <person name="Hrdy I."/>
            <person name="Horvathova L."/>
            <person name="Zubacova Z."/>
            <person name="Dolezal P."/>
            <person name="Malik S.B."/>
            <person name="Logsdon J.M. Jr."/>
            <person name="Henze K."/>
            <person name="Gupta A."/>
            <person name="Wang C.C."/>
            <person name="Dunne R.L."/>
            <person name="Upcroft J.A."/>
            <person name="Upcroft P."/>
            <person name="White O."/>
            <person name="Salzberg S.L."/>
            <person name="Tang P."/>
            <person name="Chiu C.-H."/>
            <person name="Lee Y.-S."/>
            <person name="Embley T.M."/>
            <person name="Coombs G.H."/>
            <person name="Mottram J.C."/>
            <person name="Tachezy J."/>
            <person name="Fraser-Liggett C.M."/>
            <person name="Johnson P.J."/>
        </authorList>
    </citation>
    <scope>NUCLEOTIDE SEQUENCE [LARGE SCALE GENOMIC DNA]</scope>
    <source>
        <strain evidence="4">G3</strain>
    </source>
</reference>
<dbReference type="InterPro" id="IPR035979">
    <property type="entry name" value="RBD_domain_sf"/>
</dbReference>
<dbReference type="AlphaFoldDB" id="A2FJ46"/>
<dbReference type="GO" id="GO:0030619">
    <property type="term" value="F:U1 snRNA binding"/>
    <property type="evidence" value="ECO:0000318"/>
    <property type="project" value="GO_Central"/>
</dbReference>
<keyword evidence="1 2" id="KW-0694">RNA-binding</keyword>
<dbReference type="RefSeq" id="XP_001307983.1">
    <property type="nucleotide sequence ID" value="XM_001307982.1"/>
</dbReference>
<dbReference type="OrthoDB" id="277802at2759"/>
<dbReference type="EMBL" id="DS113825">
    <property type="protein sequence ID" value="EAX95053.1"/>
    <property type="molecule type" value="Genomic_DNA"/>
</dbReference>
<dbReference type="PANTHER" id="PTHR16105">
    <property type="entry name" value="RNA-BINDING REGION-CONTAINING PROTEIN 3"/>
    <property type="match status" value="1"/>
</dbReference>
<dbReference type="PANTHER" id="PTHR16105:SF0">
    <property type="entry name" value="RNA-BINDING REGION-CONTAINING PROTEIN 3"/>
    <property type="match status" value="1"/>
</dbReference>
<dbReference type="VEuPathDB" id="TrichDB:TVAG_428560"/>
<evidence type="ECO:0000313" key="5">
    <source>
        <dbReference type="Proteomes" id="UP000001542"/>
    </source>
</evidence>
<protein>
    <recommendedName>
        <fullName evidence="3">RRM domain-containing protein</fullName>
    </recommendedName>
</protein>
<feature type="domain" description="RRM" evidence="3">
    <location>
        <begin position="9"/>
        <end position="87"/>
    </location>
</feature>
<accession>A2FJ46</accession>
<dbReference type="KEGG" id="tva:4752798"/>
<evidence type="ECO:0000313" key="4">
    <source>
        <dbReference type="EMBL" id="EAX95053.1"/>
    </source>
</evidence>
<dbReference type="Pfam" id="PF00076">
    <property type="entry name" value="RRM_1"/>
    <property type="match status" value="1"/>
</dbReference>
<evidence type="ECO:0000256" key="1">
    <source>
        <dbReference type="ARBA" id="ARBA00022884"/>
    </source>
</evidence>
<dbReference type="VEuPathDB" id="TrichDB:TVAGG3_0914760"/>
<dbReference type="InterPro" id="IPR012677">
    <property type="entry name" value="Nucleotide-bd_a/b_plait_sf"/>
</dbReference>
<reference evidence="4" key="1">
    <citation type="submission" date="2006-10" db="EMBL/GenBank/DDBJ databases">
        <authorList>
            <person name="Amadeo P."/>
            <person name="Zhao Q."/>
            <person name="Wortman J."/>
            <person name="Fraser-Liggett C."/>
            <person name="Carlton J."/>
        </authorList>
    </citation>
    <scope>NUCLEOTIDE SEQUENCE</scope>
    <source>
        <strain evidence="4">G3</strain>
    </source>
</reference>
<sequence length="186" mass="21312">MSKPIAPSQTLFVRNLTDKIPIDDLKRNLYYLFSSVAPVVEINARKGQSRGQAWVSFPNLESAEIIMKQFNNFPFLGKALQIEYSKNPSKSLEEFYNAFSTRQEEEEEAKEEPESTVIKLWGFPPKISIQVPKLLVSKLPGFHEIQQIDDAFLVTFETTENAKEACEKYNEYQFPGGYIIHAALQK</sequence>
<dbReference type="SUPFAM" id="SSF54928">
    <property type="entry name" value="RNA-binding domain, RBD"/>
    <property type="match status" value="1"/>
</dbReference>
<dbReference type="InParanoid" id="A2FJ46"/>
<dbReference type="GO" id="GO:0000398">
    <property type="term" value="P:mRNA splicing, via spliceosome"/>
    <property type="evidence" value="ECO:0000318"/>
    <property type="project" value="GO_Central"/>
</dbReference>
<dbReference type="PROSITE" id="PS50102">
    <property type="entry name" value="RRM"/>
    <property type="match status" value="1"/>
</dbReference>
<organism evidence="4 5">
    <name type="scientific">Trichomonas vaginalis (strain ATCC PRA-98 / G3)</name>
    <dbReference type="NCBI Taxonomy" id="412133"/>
    <lineage>
        <taxon>Eukaryota</taxon>
        <taxon>Metamonada</taxon>
        <taxon>Parabasalia</taxon>
        <taxon>Trichomonadida</taxon>
        <taxon>Trichomonadidae</taxon>
        <taxon>Trichomonas</taxon>
    </lineage>
</organism>
<keyword evidence="5" id="KW-1185">Reference proteome</keyword>